<evidence type="ECO:0000313" key="1">
    <source>
        <dbReference type="EMBL" id="KZP25132.1"/>
    </source>
</evidence>
<proteinExistence type="predicted"/>
<reference evidence="1 2" key="1">
    <citation type="journal article" date="2016" name="Mol. Biol. Evol.">
        <title>Comparative Genomics of Early-Diverging Mushroom-Forming Fungi Provides Insights into the Origins of Lignocellulose Decay Capabilities.</title>
        <authorList>
            <person name="Nagy L.G."/>
            <person name="Riley R."/>
            <person name="Tritt A."/>
            <person name="Adam C."/>
            <person name="Daum C."/>
            <person name="Floudas D."/>
            <person name="Sun H."/>
            <person name="Yadav J.S."/>
            <person name="Pangilinan J."/>
            <person name="Larsson K.H."/>
            <person name="Matsuura K."/>
            <person name="Barry K."/>
            <person name="Labutti K."/>
            <person name="Kuo R."/>
            <person name="Ohm R.A."/>
            <person name="Bhattacharya S.S."/>
            <person name="Shirouzu T."/>
            <person name="Yoshinaga Y."/>
            <person name="Martin F.M."/>
            <person name="Grigoriev I.V."/>
            <person name="Hibbett D.S."/>
        </authorList>
    </citation>
    <scope>NUCLEOTIDE SEQUENCE [LARGE SCALE GENOMIC DNA]</scope>
    <source>
        <strain evidence="1 2">CBS 109695</strain>
    </source>
</reference>
<name>A0A166NLD9_9AGAM</name>
<dbReference type="STRING" id="436010.A0A166NLD9"/>
<dbReference type="PANTHER" id="PTHR14187:SF5">
    <property type="entry name" value="HEAT SHOCK 70 KDA PROTEIN 12A"/>
    <property type="match status" value="1"/>
</dbReference>
<dbReference type="AlphaFoldDB" id="A0A166NLD9"/>
<accession>A0A166NLD9</accession>
<dbReference type="Gene3D" id="3.90.640.10">
    <property type="entry name" value="Actin, Chain A, domain 4"/>
    <property type="match status" value="1"/>
</dbReference>
<dbReference type="SUPFAM" id="SSF53067">
    <property type="entry name" value="Actin-like ATPase domain"/>
    <property type="match status" value="2"/>
</dbReference>
<evidence type="ECO:0000313" key="2">
    <source>
        <dbReference type="Proteomes" id="UP000076532"/>
    </source>
</evidence>
<dbReference type="PANTHER" id="PTHR14187">
    <property type="entry name" value="ALPHA KINASE/ELONGATION FACTOR 2 KINASE"/>
    <property type="match status" value="1"/>
</dbReference>
<dbReference type="EMBL" id="KV417522">
    <property type="protein sequence ID" value="KZP25132.1"/>
    <property type="molecule type" value="Genomic_DNA"/>
</dbReference>
<protein>
    <recommendedName>
        <fullName evidence="3">Actin-like ATPase domain-containing protein</fullName>
    </recommendedName>
</protein>
<organism evidence="1 2">
    <name type="scientific">Athelia psychrophila</name>
    <dbReference type="NCBI Taxonomy" id="1759441"/>
    <lineage>
        <taxon>Eukaryota</taxon>
        <taxon>Fungi</taxon>
        <taxon>Dikarya</taxon>
        <taxon>Basidiomycota</taxon>
        <taxon>Agaricomycotina</taxon>
        <taxon>Agaricomycetes</taxon>
        <taxon>Agaricomycetidae</taxon>
        <taxon>Atheliales</taxon>
        <taxon>Atheliaceae</taxon>
        <taxon>Athelia</taxon>
    </lineage>
</organism>
<keyword evidence="2" id="KW-1185">Reference proteome</keyword>
<gene>
    <name evidence="1" type="ORF">FIBSPDRAFT_1009192</name>
</gene>
<dbReference type="Gene3D" id="3.30.420.40">
    <property type="match status" value="2"/>
</dbReference>
<dbReference type="CDD" id="cd10170">
    <property type="entry name" value="ASKHA_NBD_HSP70"/>
    <property type="match status" value="1"/>
</dbReference>
<dbReference type="OrthoDB" id="2963168at2759"/>
<dbReference type="InterPro" id="IPR043129">
    <property type="entry name" value="ATPase_NBD"/>
</dbReference>
<sequence length="610" mass="67460">MKPSSSSDTRKPYGGTTRALVIALDVGTTFSGVSYAILEPGEVPKIHGLTRFPGQEHVAGNSKIPSVMYYDRRGKMVAAGAEAESAAVLSQAEDEEWIKVELFKLRMRPKTMKLQMNGMQLGPLPRNKNAVDLFGDFLQYLFRCTRVFIIDTHANGPGLWSAVEADMQFVLSHPNGWEGAQQSKMRRAAIYSGLIPNTDEGKARIRFVTEGEASLHACVLNGLAAEVLSSPSRHGFLVADAGGGTLDISSYAIRGTVPLVIEEIAPPDCVFSGSVFVSRRAHAFLEEKLKTSKYGTPDAVDHITKRFDETTKRLFRDKKDLQFIPFGSPLDKDMAVGIRSGQLKLTGIEVADLFEPSVAAAVISIRAQIEASQGVVKSVWLVGGFAASPWLFTQLQERLAPLGVTVSRPDSQTSKAVADGAIGFYCDHHVSARMSKFMYGVEFLREYDPRDQEHLSRRNRLCELPSGPKLLPDAFDCILARSVKVKESTVFSRKYCTELTSLSTLSVFEVEIWCYRGGDSIPQWIQRQAEEFSTLCVVRADLSPLSGSAQAKQSKHGKTYWTIVFSVEIHFGLTEFKARIKWVDDVRGSLPKHFNFTHCPLLHRDGLNSK</sequence>
<evidence type="ECO:0008006" key="3">
    <source>
        <dbReference type="Google" id="ProtNLM"/>
    </source>
</evidence>
<dbReference type="Proteomes" id="UP000076532">
    <property type="component" value="Unassembled WGS sequence"/>
</dbReference>